<sequence length="31" mass="3732">MERERERRGWGVLILYQAVTDALTLWWPQTG</sequence>
<dbReference type="AlphaFoldDB" id="A0A0A8XVP9"/>
<protein>
    <submittedName>
        <fullName evidence="1">Uncharacterized protein</fullName>
    </submittedName>
</protein>
<organism evidence="1">
    <name type="scientific">Arundo donax</name>
    <name type="common">Giant reed</name>
    <name type="synonym">Donax arundinaceus</name>
    <dbReference type="NCBI Taxonomy" id="35708"/>
    <lineage>
        <taxon>Eukaryota</taxon>
        <taxon>Viridiplantae</taxon>
        <taxon>Streptophyta</taxon>
        <taxon>Embryophyta</taxon>
        <taxon>Tracheophyta</taxon>
        <taxon>Spermatophyta</taxon>
        <taxon>Magnoliopsida</taxon>
        <taxon>Liliopsida</taxon>
        <taxon>Poales</taxon>
        <taxon>Poaceae</taxon>
        <taxon>PACMAD clade</taxon>
        <taxon>Arundinoideae</taxon>
        <taxon>Arundineae</taxon>
        <taxon>Arundo</taxon>
    </lineage>
</organism>
<accession>A0A0A8XVP9</accession>
<proteinExistence type="predicted"/>
<dbReference type="EMBL" id="GBRH01281160">
    <property type="protein sequence ID" value="JAD16735.1"/>
    <property type="molecule type" value="Transcribed_RNA"/>
</dbReference>
<reference evidence="1" key="1">
    <citation type="submission" date="2014-09" db="EMBL/GenBank/DDBJ databases">
        <authorList>
            <person name="Magalhaes I.L.F."/>
            <person name="Oliveira U."/>
            <person name="Santos F.R."/>
            <person name="Vidigal T.H.D.A."/>
            <person name="Brescovit A.D."/>
            <person name="Santos A.J."/>
        </authorList>
    </citation>
    <scope>NUCLEOTIDE SEQUENCE</scope>
    <source>
        <tissue evidence="1">Shoot tissue taken approximately 20 cm above the soil surface</tissue>
    </source>
</reference>
<evidence type="ECO:0000313" key="1">
    <source>
        <dbReference type="EMBL" id="JAD16735.1"/>
    </source>
</evidence>
<reference evidence="1" key="2">
    <citation type="journal article" date="2015" name="Data Brief">
        <title>Shoot transcriptome of the giant reed, Arundo donax.</title>
        <authorList>
            <person name="Barrero R.A."/>
            <person name="Guerrero F.D."/>
            <person name="Moolhuijzen P."/>
            <person name="Goolsby J.A."/>
            <person name="Tidwell J."/>
            <person name="Bellgard S.E."/>
            <person name="Bellgard M.I."/>
        </authorList>
    </citation>
    <scope>NUCLEOTIDE SEQUENCE</scope>
    <source>
        <tissue evidence="1">Shoot tissue taken approximately 20 cm above the soil surface</tissue>
    </source>
</reference>
<name>A0A0A8XVP9_ARUDO</name>